<feature type="transmembrane region" description="Helical" evidence="1">
    <location>
        <begin position="160"/>
        <end position="180"/>
    </location>
</feature>
<gene>
    <name evidence="3" type="ORF">D9611_001485</name>
</gene>
<feature type="chain" id="PRO_5033989651" evidence="2">
    <location>
        <begin position="23"/>
        <end position="182"/>
    </location>
</feature>
<keyword evidence="2" id="KW-0732">Signal</keyword>
<organism evidence="3 4">
    <name type="scientific">Ephemerocybe angulata</name>
    <dbReference type="NCBI Taxonomy" id="980116"/>
    <lineage>
        <taxon>Eukaryota</taxon>
        <taxon>Fungi</taxon>
        <taxon>Dikarya</taxon>
        <taxon>Basidiomycota</taxon>
        <taxon>Agaricomycotina</taxon>
        <taxon>Agaricomycetes</taxon>
        <taxon>Agaricomycetidae</taxon>
        <taxon>Agaricales</taxon>
        <taxon>Agaricineae</taxon>
        <taxon>Psathyrellaceae</taxon>
        <taxon>Ephemerocybe</taxon>
    </lineage>
</organism>
<sequence>MYFKSIVASFFALGAICAAASPAPVVEKRQDISSVLAIIETLQSSTGSILPQIDSLADSESSTESDFEPLIAELVSSLDTSSTQLNALGPVDQSGASQDEVATKVASIYSDIATTSNNVKTKKPQFYPLFPKFGLEAALIKLLFGLEIVLIGVLKLVAALLKVVSGLLSGLGWVLLLVALGL</sequence>
<feature type="transmembrane region" description="Helical" evidence="1">
    <location>
        <begin position="133"/>
        <end position="153"/>
    </location>
</feature>
<protein>
    <submittedName>
        <fullName evidence="3">Uncharacterized protein</fullName>
    </submittedName>
</protein>
<dbReference type="OrthoDB" id="2575973at2759"/>
<evidence type="ECO:0000313" key="4">
    <source>
        <dbReference type="Proteomes" id="UP000541558"/>
    </source>
</evidence>
<keyword evidence="4" id="KW-1185">Reference proteome</keyword>
<comment type="caution">
    <text evidence="3">The sequence shown here is derived from an EMBL/GenBank/DDBJ whole genome shotgun (WGS) entry which is preliminary data.</text>
</comment>
<keyword evidence="1" id="KW-1133">Transmembrane helix</keyword>
<feature type="signal peptide" evidence="2">
    <location>
        <begin position="1"/>
        <end position="22"/>
    </location>
</feature>
<reference evidence="3 4" key="1">
    <citation type="journal article" date="2020" name="ISME J.">
        <title>Uncovering the hidden diversity of litter-decomposition mechanisms in mushroom-forming fungi.</title>
        <authorList>
            <person name="Floudas D."/>
            <person name="Bentzer J."/>
            <person name="Ahren D."/>
            <person name="Johansson T."/>
            <person name="Persson P."/>
            <person name="Tunlid A."/>
        </authorList>
    </citation>
    <scope>NUCLEOTIDE SEQUENCE [LARGE SCALE GENOMIC DNA]</scope>
    <source>
        <strain evidence="3 4">CBS 175.51</strain>
    </source>
</reference>
<keyword evidence="1" id="KW-0472">Membrane</keyword>
<dbReference type="Proteomes" id="UP000541558">
    <property type="component" value="Unassembled WGS sequence"/>
</dbReference>
<proteinExistence type="predicted"/>
<dbReference type="AlphaFoldDB" id="A0A8H5CI93"/>
<name>A0A8H5CI93_9AGAR</name>
<accession>A0A8H5CI93</accession>
<evidence type="ECO:0000256" key="1">
    <source>
        <dbReference type="SAM" id="Phobius"/>
    </source>
</evidence>
<evidence type="ECO:0000256" key="2">
    <source>
        <dbReference type="SAM" id="SignalP"/>
    </source>
</evidence>
<dbReference type="EMBL" id="JAACJK010000001">
    <property type="protein sequence ID" value="KAF5341799.1"/>
    <property type="molecule type" value="Genomic_DNA"/>
</dbReference>
<evidence type="ECO:0000313" key="3">
    <source>
        <dbReference type="EMBL" id="KAF5341799.1"/>
    </source>
</evidence>
<keyword evidence="1" id="KW-0812">Transmembrane</keyword>